<feature type="transmembrane region" description="Helical" evidence="7">
    <location>
        <begin position="259"/>
        <end position="282"/>
    </location>
</feature>
<accession>A0AB39A6W9</accession>
<feature type="transmembrane region" description="Helical" evidence="7">
    <location>
        <begin position="225"/>
        <end position="247"/>
    </location>
</feature>
<dbReference type="PANTHER" id="PTHR43507">
    <property type="entry name" value="NADH-UBIQUINONE OXIDOREDUCTASE CHAIN 4"/>
    <property type="match status" value="1"/>
</dbReference>
<dbReference type="InterPro" id="IPR003918">
    <property type="entry name" value="NADH_UbQ_OxRdtase"/>
</dbReference>
<dbReference type="GO" id="GO:0015990">
    <property type="term" value="P:electron transport coupled proton transport"/>
    <property type="evidence" value="ECO:0007669"/>
    <property type="project" value="TreeGrafter"/>
</dbReference>
<evidence type="ECO:0000256" key="2">
    <source>
        <dbReference type="ARBA" id="ARBA00004141"/>
    </source>
</evidence>
<keyword evidence="7" id="KW-0679">Respiratory chain</keyword>
<evidence type="ECO:0000256" key="6">
    <source>
        <dbReference type="ARBA" id="ARBA00023136"/>
    </source>
</evidence>
<gene>
    <name evidence="9" type="primary">ND4</name>
</gene>
<dbReference type="EC" id="7.1.1.2" evidence="7"/>
<keyword evidence="4 7" id="KW-0812">Transmembrane</keyword>
<dbReference type="GO" id="GO:0031966">
    <property type="term" value="C:mitochondrial membrane"/>
    <property type="evidence" value="ECO:0007669"/>
    <property type="project" value="UniProtKB-SubCell"/>
</dbReference>
<comment type="function">
    <text evidence="7">Core subunit of the mitochondrial membrane respiratory chain NADH dehydrogenase (Complex I) which catalyzes electron transfer from NADH through the respiratory chain, using ubiquinone as an electron acceptor. Essential for the catalytic activity and assembly of complex I.</text>
</comment>
<dbReference type="InterPro" id="IPR010227">
    <property type="entry name" value="NADH_Q_OxRdtase_chainM/4"/>
</dbReference>
<sequence length="506" mass="57119">MLYTLLLIPLIGVFIISLIPGSESEYNTKISNSNNNSIIASNINPSINIKQITLFIILCNFIWSLWIFIKFDNNSSAYQFTCEFNEYNFLHLHLGLDGISLYFVILTTFIIPICVISNWNNITINLKYFLICFLILETLLLCTFLVLDIILFYVFFESVLIPLFLIVGIWGGSEIRLRASFLLFLYTLFGSLFMLLAFLYIYYNVGSTDFQIILLNDINLDTQKILFICIFFSIAVKTPLWPFHVWLPRAHAEAPLGGSVVLAGLILKLATYGYIRILIQFLPDASSYFSPVVQAISVITLIYASLSTLRQTDFKALIAYSSIGHISIVVLGLFSNTIQGLDGAILLSVGHGLVSPALFILCGGVLYDRFHTRIIHYYRGITIYIPIFSILFFLFTIFNSGVPLSTNFCGETLSLIGIFQRSPIIAIIASTGIVLSAAYSIWLYNRIAFGSFSKYLRIPSDINKREIFSLLPLLIISIVFGIFPNIILDQIHTSVSILLYSLKLYK</sequence>
<feature type="transmembrane region" description="Helical" evidence="7">
    <location>
        <begin position="52"/>
        <end position="69"/>
    </location>
</feature>
<feature type="transmembrane region" description="Helical" evidence="7">
    <location>
        <begin position="153"/>
        <end position="171"/>
    </location>
</feature>
<feature type="transmembrane region" description="Helical" evidence="7">
    <location>
        <begin position="466"/>
        <end position="488"/>
    </location>
</feature>
<feature type="transmembrane region" description="Helical" evidence="7">
    <location>
        <begin position="128"/>
        <end position="147"/>
    </location>
</feature>
<dbReference type="EMBL" id="PP995848">
    <property type="protein sequence ID" value="XDF86524.1"/>
    <property type="molecule type" value="Genomic_DNA"/>
</dbReference>
<feature type="domain" description="NADH:quinone oxidoreductase/Mrp antiporter transmembrane" evidence="8">
    <location>
        <begin position="148"/>
        <end position="435"/>
    </location>
</feature>
<keyword evidence="7" id="KW-0830">Ubiquinone</keyword>
<dbReference type="NCBIfam" id="TIGR01972">
    <property type="entry name" value="NDH_I_M"/>
    <property type="match status" value="1"/>
</dbReference>
<dbReference type="InterPro" id="IPR001750">
    <property type="entry name" value="ND/Mrp_TM"/>
</dbReference>
<feature type="transmembrane region" description="Helical" evidence="7">
    <location>
        <begin position="183"/>
        <end position="205"/>
    </location>
</feature>
<feature type="transmembrane region" description="Helical" evidence="7">
    <location>
        <begin position="288"/>
        <end position="306"/>
    </location>
</feature>
<evidence type="ECO:0000256" key="4">
    <source>
        <dbReference type="ARBA" id="ARBA00022692"/>
    </source>
</evidence>
<evidence type="ECO:0000256" key="7">
    <source>
        <dbReference type="RuleBase" id="RU003297"/>
    </source>
</evidence>
<dbReference type="GO" id="GO:0008137">
    <property type="term" value="F:NADH dehydrogenase (ubiquinone) activity"/>
    <property type="evidence" value="ECO:0007669"/>
    <property type="project" value="UniProtKB-UniRule"/>
</dbReference>
<keyword evidence="6 7" id="KW-0472">Membrane</keyword>
<evidence type="ECO:0000259" key="8">
    <source>
        <dbReference type="Pfam" id="PF00361"/>
    </source>
</evidence>
<comment type="subcellular location">
    <subcellularLocation>
        <location evidence="2">Membrane</location>
        <topology evidence="2">Multi-pass membrane protein</topology>
    </subcellularLocation>
    <subcellularLocation>
        <location evidence="7">Mitochondrion membrane</location>
        <topology evidence="7">Multi-pass membrane protein</topology>
    </subcellularLocation>
</comment>
<evidence type="ECO:0000256" key="5">
    <source>
        <dbReference type="ARBA" id="ARBA00022989"/>
    </source>
</evidence>
<evidence type="ECO:0000256" key="1">
    <source>
        <dbReference type="ARBA" id="ARBA00003257"/>
    </source>
</evidence>
<dbReference type="GO" id="GO:0003954">
    <property type="term" value="F:NADH dehydrogenase activity"/>
    <property type="evidence" value="ECO:0007669"/>
    <property type="project" value="TreeGrafter"/>
</dbReference>
<geneLocation type="mitochondrion" evidence="9"/>
<dbReference type="AlphaFoldDB" id="A0AB39A6W9"/>
<dbReference type="PRINTS" id="PR01437">
    <property type="entry name" value="NUOXDRDTASE4"/>
</dbReference>
<feature type="transmembrane region" description="Helical" evidence="7">
    <location>
        <begin position="344"/>
        <end position="366"/>
    </location>
</feature>
<feature type="transmembrane region" description="Helical" evidence="7">
    <location>
        <begin position="99"/>
        <end position="116"/>
    </location>
</feature>
<feature type="transmembrane region" description="Helical" evidence="7">
    <location>
        <begin position="378"/>
        <end position="398"/>
    </location>
</feature>
<comment type="similarity">
    <text evidence="3 7">Belongs to the complex I subunit 4 family.</text>
</comment>
<feature type="transmembrane region" description="Helical" evidence="7">
    <location>
        <begin position="318"/>
        <end position="338"/>
    </location>
</feature>
<proteinExistence type="inferred from homology"/>
<keyword evidence="7" id="KW-0813">Transport</keyword>
<keyword evidence="7" id="KW-0520">NAD</keyword>
<dbReference type="PANTHER" id="PTHR43507:SF1">
    <property type="entry name" value="NADH-UBIQUINONE OXIDOREDUCTASE CHAIN 4"/>
    <property type="match status" value="1"/>
</dbReference>
<comment type="catalytic activity">
    <reaction evidence="7">
        <text>a ubiquinone + NADH + 5 H(+)(in) = a ubiquinol + NAD(+) + 4 H(+)(out)</text>
        <dbReference type="Rhea" id="RHEA:29091"/>
        <dbReference type="Rhea" id="RHEA-COMP:9565"/>
        <dbReference type="Rhea" id="RHEA-COMP:9566"/>
        <dbReference type="ChEBI" id="CHEBI:15378"/>
        <dbReference type="ChEBI" id="CHEBI:16389"/>
        <dbReference type="ChEBI" id="CHEBI:17976"/>
        <dbReference type="ChEBI" id="CHEBI:57540"/>
        <dbReference type="ChEBI" id="CHEBI:57945"/>
        <dbReference type="EC" id="7.1.1.2"/>
    </reaction>
</comment>
<keyword evidence="5 7" id="KW-1133">Transmembrane helix</keyword>
<keyword evidence="7 9" id="KW-0496">Mitochondrion</keyword>
<evidence type="ECO:0000256" key="3">
    <source>
        <dbReference type="ARBA" id="ARBA00009025"/>
    </source>
</evidence>
<dbReference type="GO" id="GO:0048039">
    <property type="term" value="F:ubiquinone binding"/>
    <property type="evidence" value="ECO:0007669"/>
    <property type="project" value="TreeGrafter"/>
</dbReference>
<protein>
    <recommendedName>
        <fullName evidence="7">NADH-ubiquinone oxidoreductase chain 4</fullName>
        <ecNumber evidence="7">7.1.1.2</ecNumber>
    </recommendedName>
</protein>
<feature type="transmembrane region" description="Helical" evidence="7">
    <location>
        <begin position="6"/>
        <end position="22"/>
    </location>
</feature>
<organism evidence="9">
    <name type="scientific">Jaminaea pallidilutea</name>
    <dbReference type="NCBI Taxonomy" id="2878321"/>
    <lineage>
        <taxon>Eukaryota</taxon>
        <taxon>Fungi</taxon>
        <taxon>Dikarya</taxon>
        <taxon>Basidiomycota</taxon>
        <taxon>Ustilaginomycotina</taxon>
        <taxon>Exobasidiomycetes</taxon>
        <taxon>Microstromatales</taxon>
        <taxon>Microstromatales incertae sedis</taxon>
        <taxon>Jaminaea</taxon>
    </lineage>
</organism>
<reference evidence="9" key="1">
    <citation type="submission" date="2024-07" db="EMBL/GenBank/DDBJ databases">
        <title>Mitochondrial DNA of the basidiomycete Jaminaea pallidilutea.</title>
        <authorList>
            <person name="Brejova B."/>
            <person name="Hodorova V."/>
            <person name="Nosek J."/>
        </authorList>
    </citation>
    <scope>NUCLEOTIDE SEQUENCE</scope>
</reference>
<keyword evidence="7" id="KW-0249">Electron transport</keyword>
<comment type="function">
    <text evidence="1">Core subunit of the mitochondrial membrane respiratory chain NADH dehydrogenase (Complex I) that is believed to belong to the minimal assembly required for catalysis. Complex I functions in the transfer of electrons from NADH to the respiratory chain. The immediate electron acceptor for the enzyme is believed to be ubiquinone.</text>
</comment>
<dbReference type="GO" id="GO:0042773">
    <property type="term" value="P:ATP synthesis coupled electron transport"/>
    <property type="evidence" value="ECO:0007669"/>
    <property type="project" value="InterPro"/>
</dbReference>
<feature type="transmembrane region" description="Helical" evidence="7">
    <location>
        <begin position="424"/>
        <end position="445"/>
    </location>
</feature>
<dbReference type="Pfam" id="PF00361">
    <property type="entry name" value="Proton_antipo_M"/>
    <property type="match status" value="1"/>
</dbReference>
<evidence type="ECO:0000313" key="9">
    <source>
        <dbReference type="EMBL" id="XDF86524.1"/>
    </source>
</evidence>
<name>A0AB39A6W9_9BASI</name>